<evidence type="ECO:0000313" key="2">
    <source>
        <dbReference type="EMBL" id="GIM67611.1"/>
    </source>
</evidence>
<reference evidence="2" key="1">
    <citation type="submission" date="2021-03" db="EMBL/GenBank/DDBJ databases">
        <title>Whole genome shotgun sequence of Actinoplanes consettensis NBRC 14913.</title>
        <authorList>
            <person name="Komaki H."/>
            <person name="Tamura T."/>
        </authorList>
    </citation>
    <scope>NUCLEOTIDE SEQUENCE</scope>
    <source>
        <strain evidence="2">NBRC 14913</strain>
    </source>
</reference>
<dbReference type="SUPFAM" id="SSF53850">
    <property type="entry name" value="Periplasmic binding protein-like II"/>
    <property type="match status" value="1"/>
</dbReference>
<dbReference type="GO" id="GO:0009228">
    <property type="term" value="P:thiamine biosynthetic process"/>
    <property type="evidence" value="ECO:0007669"/>
    <property type="project" value="InterPro"/>
</dbReference>
<dbReference type="AlphaFoldDB" id="A0A919VSB3"/>
<accession>A0A919VSB3</accession>
<evidence type="ECO:0000313" key="3">
    <source>
        <dbReference type="Proteomes" id="UP000680865"/>
    </source>
</evidence>
<keyword evidence="3" id="KW-1185">Reference proteome</keyword>
<gene>
    <name evidence="2" type="ORF">Aco04nite_07140</name>
</gene>
<dbReference type="PANTHER" id="PTHR31528:SF15">
    <property type="entry name" value="RIBOFLAVIN-BINDING PROTEIN RIBY"/>
    <property type="match status" value="1"/>
</dbReference>
<dbReference type="Pfam" id="PF09084">
    <property type="entry name" value="NMT1"/>
    <property type="match status" value="1"/>
</dbReference>
<dbReference type="PROSITE" id="PS51318">
    <property type="entry name" value="TAT"/>
    <property type="match status" value="1"/>
</dbReference>
<dbReference type="InterPro" id="IPR015168">
    <property type="entry name" value="SsuA/THI5"/>
</dbReference>
<dbReference type="InterPro" id="IPR006311">
    <property type="entry name" value="TAT_signal"/>
</dbReference>
<dbReference type="PANTHER" id="PTHR31528">
    <property type="entry name" value="4-AMINO-5-HYDROXYMETHYL-2-METHYLPYRIMIDINE PHOSPHATE SYNTHASE THI11-RELATED"/>
    <property type="match status" value="1"/>
</dbReference>
<dbReference type="EMBL" id="BOQP01000003">
    <property type="protein sequence ID" value="GIM67611.1"/>
    <property type="molecule type" value="Genomic_DNA"/>
</dbReference>
<sequence>MIDSFPYDYAASFLNHHLWRLERDIVQRRSFIRTLGAAALATTVAGAAGCSDDDTDGGPGDAGALEKITYLTSFGTFGRDAYAYVAKEKGYFSDAGFDVDIKPGNGSLENVKAIVGGTAQFTPIDLTGGLLAAGGANGQPKVTGFTAVAAIQQRTMAAIMSLAGYGIGTPKDLEGRTIADTPGSVVRNLFPTYAKLAKIDASKVTFVNGTAQTLFGTLAQHKVDAIGQFVVGKPTIEAIAKKDAVLLPYSDVLQDLYGNVLITGADYAKASPEKVTKFTEALLKGLQDAVTKPEEAGTILQKYVSTAVPASAAAELTLMNSFVRSESSGVPVGALDTERVARCIAILQGAGQIPTGLKPQDIISFDLVPKA</sequence>
<dbReference type="RefSeq" id="WP_212995704.1">
    <property type="nucleotide sequence ID" value="NZ_BAAATW010000009.1"/>
</dbReference>
<organism evidence="2 3">
    <name type="scientific">Winogradskya consettensis</name>
    <dbReference type="NCBI Taxonomy" id="113560"/>
    <lineage>
        <taxon>Bacteria</taxon>
        <taxon>Bacillati</taxon>
        <taxon>Actinomycetota</taxon>
        <taxon>Actinomycetes</taxon>
        <taxon>Micromonosporales</taxon>
        <taxon>Micromonosporaceae</taxon>
        <taxon>Winogradskya</taxon>
    </lineage>
</organism>
<comment type="caution">
    <text evidence="2">The sequence shown here is derived from an EMBL/GenBank/DDBJ whole genome shotgun (WGS) entry which is preliminary data.</text>
</comment>
<proteinExistence type="predicted"/>
<evidence type="ECO:0000259" key="1">
    <source>
        <dbReference type="Pfam" id="PF09084"/>
    </source>
</evidence>
<dbReference type="Proteomes" id="UP000680865">
    <property type="component" value="Unassembled WGS sequence"/>
</dbReference>
<protein>
    <submittedName>
        <fullName evidence="2">ABC transporter substrate-binding protein</fullName>
    </submittedName>
</protein>
<dbReference type="InterPro" id="IPR027939">
    <property type="entry name" value="NMT1/THI5"/>
</dbReference>
<feature type="domain" description="SsuA/THI5-like" evidence="1">
    <location>
        <begin position="83"/>
        <end position="296"/>
    </location>
</feature>
<dbReference type="Gene3D" id="3.40.190.10">
    <property type="entry name" value="Periplasmic binding protein-like II"/>
    <property type="match status" value="2"/>
</dbReference>
<name>A0A919VSB3_9ACTN</name>